<comment type="similarity">
    <text evidence="4 14">Belongs to the cytochrome P450 family.</text>
</comment>
<dbReference type="GO" id="GO:0020037">
    <property type="term" value="F:heme binding"/>
    <property type="evidence" value="ECO:0007669"/>
    <property type="project" value="InterPro"/>
</dbReference>
<evidence type="ECO:0000256" key="3">
    <source>
        <dbReference type="ARBA" id="ARBA00005179"/>
    </source>
</evidence>
<evidence type="ECO:0000256" key="4">
    <source>
        <dbReference type="ARBA" id="ARBA00010617"/>
    </source>
</evidence>
<comment type="pathway">
    <text evidence="3">Secondary metabolite biosynthesis.</text>
</comment>
<organism evidence="16 17">
    <name type="scientific">Polyporus arcularius HHB13444</name>
    <dbReference type="NCBI Taxonomy" id="1314778"/>
    <lineage>
        <taxon>Eukaryota</taxon>
        <taxon>Fungi</taxon>
        <taxon>Dikarya</taxon>
        <taxon>Basidiomycota</taxon>
        <taxon>Agaricomycotina</taxon>
        <taxon>Agaricomycetes</taxon>
        <taxon>Polyporales</taxon>
        <taxon>Polyporaceae</taxon>
        <taxon>Polyporus</taxon>
    </lineage>
</organism>
<dbReference type="SUPFAM" id="SSF48264">
    <property type="entry name" value="Cytochrome P450"/>
    <property type="match status" value="1"/>
</dbReference>
<keyword evidence="9 14" id="KW-0560">Oxidoreductase</keyword>
<evidence type="ECO:0000256" key="9">
    <source>
        <dbReference type="ARBA" id="ARBA00023002"/>
    </source>
</evidence>
<accession>A0A5C3PUF8</accession>
<evidence type="ECO:0000256" key="11">
    <source>
        <dbReference type="ARBA" id="ARBA00023033"/>
    </source>
</evidence>
<dbReference type="PANTHER" id="PTHR46300:SF7">
    <property type="entry name" value="P450, PUTATIVE (EUROFUNG)-RELATED"/>
    <property type="match status" value="1"/>
</dbReference>
<evidence type="ECO:0000256" key="5">
    <source>
        <dbReference type="ARBA" id="ARBA00022617"/>
    </source>
</evidence>
<dbReference type="GO" id="GO:0005506">
    <property type="term" value="F:iron ion binding"/>
    <property type="evidence" value="ECO:0007669"/>
    <property type="project" value="InterPro"/>
</dbReference>
<evidence type="ECO:0000256" key="10">
    <source>
        <dbReference type="ARBA" id="ARBA00023004"/>
    </source>
</evidence>
<evidence type="ECO:0000256" key="15">
    <source>
        <dbReference type="SAM" id="SignalP"/>
    </source>
</evidence>
<dbReference type="GO" id="GO:0016020">
    <property type="term" value="C:membrane"/>
    <property type="evidence" value="ECO:0007669"/>
    <property type="project" value="UniProtKB-SubCell"/>
</dbReference>
<sequence>MSSSVLLLAVIFIAVLIVRARRRKGILPPGPKPIPLVGNVLDLTSRELWLRASEWAKRYGDIVYLHVFGQGLLFLNTYEVALDLMERKGSIYSDKPPLVMAGELCGCENMVAFTRYGDKARRQRRLMVKALGPNAIPAYHPLLEIETQQLLKRLADDPKNHETHIRRYAGTLTLLVIYGYRVTSNDDPFLNLAEECVDLLSNDITSGGGIWPVDIFPFLRYLPSWIPGAGFKRKAIQWKTKMEEFVDKPFELVKSRMREGTATPCFCTTLLDEMLDKDEKHAEQDFDLRWTANSMYSASLDTTVTVVLHFILAMLQHPEVAKKAQQEIETVVGLDRYPTFADRAALPYVDAVMSEVLRWGTPVPLGLPHRLMVDDIYKGMHIPRGTLVFGNVWNMTRDPEVFPNPDIFDLERYMEKVDDETAHKRDPRNVIFGFGRRRCPGLHLIESSLWIVMTSFLATFDIKKEVDERGDIVEPAIVFENAVFRTPKAFPCEIEPRSARAVTLIREQAAST</sequence>
<dbReference type="Pfam" id="PF00067">
    <property type="entry name" value="p450"/>
    <property type="match status" value="1"/>
</dbReference>
<name>A0A5C3PUF8_9APHY</name>
<evidence type="ECO:0000256" key="12">
    <source>
        <dbReference type="ARBA" id="ARBA00023136"/>
    </source>
</evidence>
<dbReference type="GO" id="GO:0004497">
    <property type="term" value="F:monooxygenase activity"/>
    <property type="evidence" value="ECO:0007669"/>
    <property type="project" value="UniProtKB-KW"/>
</dbReference>
<protein>
    <submittedName>
        <fullName evidence="16">Cytochrome P450</fullName>
    </submittedName>
</protein>
<dbReference type="InterPro" id="IPR002401">
    <property type="entry name" value="Cyt_P450_E_grp-I"/>
</dbReference>
<feature type="binding site" description="axial binding residue" evidence="13">
    <location>
        <position position="439"/>
    </location>
    <ligand>
        <name>heme</name>
        <dbReference type="ChEBI" id="CHEBI:30413"/>
    </ligand>
    <ligandPart>
        <name>Fe</name>
        <dbReference type="ChEBI" id="CHEBI:18248"/>
    </ligandPart>
</feature>
<evidence type="ECO:0000256" key="13">
    <source>
        <dbReference type="PIRSR" id="PIRSR602401-1"/>
    </source>
</evidence>
<keyword evidence="12" id="KW-0472">Membrane</keyword>
<comment type="cofactor">
    <cofactor evidence="1 13">
        <name>heme</name>
        <dbReference type="ChEBI" id="CHEBI:30413"/>
    </cofactor>
</comment>
<evidence type="ECO:0000313" key="16">
    <source>
        <dbReference type="EMBL" id="TFK93405.1"/>
    </source>
</evidence>
<dbReference type="InParanoid" id="A0A5C3PUF8"/>
<evidence type="ECO:0000256" key="7">
    <source>
        <dbReference type="ARBA" id="ARBA00022723"/>
    </source>
</evidence>
<comment type="subcellular location">
    <subcellularLocation>
        <location evidence="2">Membrane</location>
        <topology evidence="2">Single-pass membrane protein</topology>
    </subcellularLocation>
</comment>
<keyword evidence="11 14" id="KW-0503">Monooxygenase</keyword>
<feature type="signal peptide" evidence="15">
    <location>
        <begin position="1"/>
        <end position="20"/>
    </location>
</feature>
<evidence type="ECO:0000256" key="2">
    <source>
        <dbReference type="ARBA" id="ARBA00004167"/>
    </source>
</evidence>
<evidence type="ECO:0000256" key="8">
    <source>
        <dbReference type="ARBA" id="ARBA00022989"/>
    </source>
</evidence>
<keyword evidence="15" id="KW-0732">Signal</keyword>
<dbReference type="PANTHER" id="PTHR46300">
    <property type="entry name" value="P450, PUTATIVE (EUROFUNG)-RELATED-RELATED"/>
    <property type="match status" value="1"/>
</dbReference>
<dbReference type="InterPro" id="IPR050364">
    <property type="entry name" value="Cytochrome_P450_fung"/>
</dbReference>
<keyword evidence="17" id="KW-1185">Reference proteome</keyword>
<evidence type="ECO:0000313" key="17">
    <source>
        <dbReference type="Proteomes" id="UP000308197"/>
    </source>
</evidence>
<evidence type="ECO:0000256" key="1">
    <source>
        <dbReference type="ARBA" id="ARBA00001971"/>
    </source>
</evidence>
<feature type="chain" id="PRO_5022942857" evidence="15">
    <location>
        <begin position="21"/>
        <end position="512"/>
    </location>
</feature>
<reference evidence="16 17" key="1">
    <citation type="journal article" date="2019" name="Nat. Ecol. Evol.">
        <title>Megaphylogeny resolves global patterns of mushroom evolution.</title>
        <authorList>
            <person name="Varga T."/>
            <person name="Krizsan K."/>
            <person name="Foldi C."/>
            <person name="Dima B."/>
            <person name="Sanchez-Garcia M."/>
            <person name="Sanchez-Ramirez S."/>
            <person name="Szollosi G.J."/>
            <person name="Szarkandi J.G."/>
            <person name="Papp V."/>
            <person name="Albert L."/>
            <person name="Andreopoulos W."/>
            <person name="Angelini C."/>
            <person name="Antonin V."/>
            <person name="Barry K.W."/>
            <person name="Bougher N.L."/>
            <person name="Buchanan P."/>
            <person name="Buyck B."/>
            <person name="Bense V."/>
            <person name="Catcheside P."/>
            <person name="Chovatia M."/>
            <person name="Cooper J."/>
            <person name="Damon W."/>
            <person name="Desjardin D."/>
            <person name="Finy P."/>
            <person name="Geml J."/>
            <person name="Haridas S."/>
            <person name="Hughes K."/>
            <person name="Justo A."/>
            <person name="Karasinski D."/>
            <person name="Kautmanova I."/>
            <person name="Kiss B."/>
            <person name="Kocsube S."/>
            <person name="Kotiranta H."/>
            <person name="LaButti K.M."/>
            <person name="Lechner B.E."/>
            <person name="Liimatainen K."/>
            <person name="Lipzen A."/>
            <person name="Lukacs Z."/>
            <person name="Mihaltcheva S."/>
            <person name="Morgado L.N."/>
            <person name="Niskanen T."/>
            <person name="Noordeloos M.E."/>
            <person name="Ohm R.A."/>
            <person name="Ortiz-Santana B."/>
            <person name="Ovrebo C."/>
            <person name="Racz N."/>
            <person name="Riley R."/>
            <person name="Savchenko A."/>
            <person name="Shiryaev A."/>
            <person name="Soop K."/>
            <person name="Spirin V."/>
            <person name="Szebenyi C."/>
            <person name="Tomsovsky M."/>
            <person name="Tulloss R.E."/>
            <person name="Uehling J."/>
            <person name="Grigoriev I.V."/>
            <person name="Vagvolgyi C."/>
            <person name="Papp T."/>
            <person name="Martin F.M."/>
            <person name="Miettinen O."/>
            <person name="Hibbett D.S."/>
            <person name="Nagy L.G."/>
        </authorList>
    </citation>
    <scope>NUCLEOTIDE SEQUENCE [LARGE SCALE GENOMIC DNA]</scope>
    <source>
        <strain evidence="16 17">HHB13444</strain>
    </source>
</reference>
<dbReference type="InterPro" id="IPR036396">
    <property type="entry name" value="Cyt_P450_sf"/>
</dbReference>
<dbReference type="EMBL" id="ML210982">
    <property type="protein sequence ID" value="TFK93405.1"/>
    <property type="molecule type" value="Genomic_DNA"/>
</dbReference>
<dbReference type="AlphaFoldDB" id="A0A5C3PUF8"/>
<keyword evidence="8" id="KW-1133">Transmembrane helix</keyword>
<evidence type="ECO:0000256" key="14">
    <source>
        <dbReference type="RuleBase" id="RU000461"/>
    </source>
</evidence>
<evidence type="ECO:0000256" key="6">
    <source>
        <dbReference type="ARBA" id="ARBA00022692"/>
    </source>
</evidence>
<keyword evidence="7 13" id="KW-0479">Metal-binding</keyword>
<keyword evidence="10 13" id="KW-0408">Iron</keyword>
<keyword evidence="5 13" id="KW-0349">Heme</keyword>
<dbReference type="CDD" id="cd11065">
    <property type="entry name" value="CYP64-like"/>
    <property type="match status" value="1"/>
</dbReference>
<dbReference type="InterPro" id="IPR017972">
    <property type="entry name" value="Cyt_P450_CS"/>
</dbReference>
<keyword evidence="6" id="KW-0812">Transmembrane</keyword>
<proteinExistence type="inferred from homology"/>
<dbReference type="Gene3D" id="1.10.630.10">
    <property type="entry name" value="Cytochrome P450"/>
    <property type="match status" value="1"/>
</dbReference>
<dbReference type="InterPro" id="IPR001128">
    <property type="entry name" value="Cyt_P450"/>
</dbReference>
<dbReference type="STRING" id="1314778.A0A5C3PUF8"/>
<dbReference type="Proteomes" id="UP000308197">
    <property type="component" value="Unassembled WGS sequence"/>
</dbReference>
<dbReference type="PRINTS" id="PR00463">
    <property type="entry name" value="EP450I"/>
</dbReference>
<dbReference type="GO" id="GO:0016705">
    <property type="term" value="F:oxidoreductase activity, acting on paired donors, with incorporation or reduction of molecular oxygen"/>
    <property type="evidence" value="ECO:0007669"/>
    <property type="project" value="InterPro"/>
</dbReference>
<dbReference type="PROSITE" id="PS00086">
    <property type="entry name" value="CYTOCHROME_P450"/>
    <property type="match status" value="1"/>
</dbReference>
<gene>
    <name evidence="16" type="ORF">K466DRAFT_538088</name>
</gene>